<dbReference type="InterPro" id="IPR044817">
    <property type="entry name" value="SBP-like"/>
</dbReference>
<keyword evidence="7 10" id="KW-0804">Transcription</keyword>
<evidence type="ECO:0000259" key="14">
    <source>
        <dbReference type="PROSITE" id="PS51141"/>
    </source>
</evidence>
<dbReference type="PANTHER" id="PTHR31251">
    <property type="entry name" value="SQUAMOSA PROMOTER-BINDING-LIKE PROTEIN 4"/>
    <property type="match status" value="1"/>
</dbReference>
<keyword evidence="6 10" id="KW-0238">DNA-binding</keyword>
<feature type="binding site" evidence="11">
    <location>
        <position position="108"/>
    </location>
    <ligand>
        <name>Zn(2+)</name>
        <dbReference type="ChEBI" id="CHEBI:29105"/>
        <label>2</label>
    </ligand>
</feature>
<proteinExistence type="predicted"/>
<comment type="cofactor">
    <cofactor evidence="11">
        <name>Zn(2+)</name>
        <dbReference type="ChEBI" id="CHEBI:29105"/>
    </cofactor>
    <text evidence="11">Binds 2 Zn(2+) ions per subunit.</text>
</comment>
<evidence type="ECO:0000256" key="6">
    <source>
        <dbReference type="ARBA" id="ARBA00023125"/>
    </source>
</evidence>
<accession>A0A5J4Z925</accession>
<dbReference type="FunFam" id="4.10.1100.10:FF:000001">
    <property type="entry name" value="Squamosa promoter-binding-like protein 14"/>
    <property type="match status" value="1"/>
</dbReference>
<dbReference type="PANTHER" id="PTHR31251:SF197">
    <property type="entry name" value="SQUAMOSA PROMOTER-BINDING-LIKE PROTEIN 16"/>
    <property type="match status" value="1"/>
</dbReference>
<dbReference type="Pfam" id="PF03110">
    <property type="entry name" value="SBP"/>
    <property type="match status" value="1"/>
</dbReference>
<sequence length="151" mass="16924">METSRAEGKRSMKDKTLKQEFVLEEEEGEEGEDIVGLGFEKDSKKRALTLSGKRGPGGGGGSTQPCCQVENCTADMTDAKKYHRRHKVCGLHAKAPVVFLAGLQQRFCQQCSRFHELSEFDDAKRSCRRRLSGHNERRRKSSYESHGEGSS</sequence>
<dbReference type="InterPro" id="IPR004333">
    <property type="entry name" value="SBP_dom"/>
</dbReference>
<feature type="domain" description="SBP-type" evidence="14">
    <location>
        <begin position="64"/>
        <end position="141"/>
    </location>
</feature>
<evidence type="ECO:0000256" key="1">
    <source>
        <dbReference type="ARBA" id="ARBA00004123"/>
    </source>
</evidence>
<dbReference type="PROSITE" id="PS51141">
    <property type="entry name" value="ZF_SBP"/>
    <property type="match status" value="1"/>
</dbReference>
<feature type="region of interest" description="Disordered" evidence="13">
    <location>
        <begin position="128"/>
        <end position="151"/>
    </location>
</feature>
<dbReference type="EMBL" id="CM018052">
    <property type="protein sequence ID" value="KAA8515233.1"/>
    <property type="molecule type" value="Genomic_DNA"/>
</dbReference>
<keyword evidence="5 10" id="KW-0805">Transcription regulation</keyword>
<feature type="binding site" evidence="11">
    <location>
        <position position="111"/>
    </location>
    <ligand>
        <name>Zn(2+)</name>
        <dbReference type="ChEBI" id="CHEBI:29105"/>
        <label>2</label>
    </ligand>
</feature>
<dbReference type="OrthoDB" id="514967at2759"/>
<comment type="function">
    <text evidence="9">Probable transcriptional factor. Binds to the promoter of the SQUAMOSA gene.</text>
</comment>
<evidence type="ECO:0000256" key="10">
    <source>
        <dbReference type="PIRNR" id="PIRNR037575"/>
    </source>
</evidence>
<dbReference type="GO" id="GO:0003700">
    <property type="term" value="F:DNA-binding transcription factor activity"/>
    <property type="evidence" value="ECO:0007669"/>
    <property type="project" value="InterPro"/>
</dbReference>
<evidence type="ECO:0000256" key="4">
    <source>
        <dbReference type="ARBA" id="ARBA00022833"/>
    </source>
</evidence>
<keyword evidence="16" id="KW-1185">Reference proteome</keyword>
<dbReference type="Proteomes" id="UP000325577">
    <property type="component" value="Linkage Group LG9"/>
</dbReference>
<dbReference type="GO" id="GO:0003677">
    <property type="term" value="F:DNA binding"/>
    <property type="evidence" value="ECO:0007669"/>
    <property type="project" value="UniProtKB-UniRule"/>
</dbReference>
<dbReference type="GO" id="GO:0009908">
    <property type="term" value="P:flower development"/>
    <property type="evidence" value="ECO:0007669"/>
    <property type="project" value="InterPro"/>
</dbReference>
<evidence type="ECO:0000256" key="2">
    <source>
        <dbReference type="ARBA" id="ARBA00022723"/>
    </source>
</evidence>
<reference evidence="15 16" key="1">
    <citation type="submission" date="2019-09" db="EMBL/GenBank/DDBJ databases">
        <title>A chromosome-level genome assembly of the Chinese tupelo Nyssa sinensis.</title>
        <authorList>
            <person name="Yang X."/>
            <person name="Kang M."/>
            <person name="Yang Y."/>
            <person name="Xiong H."/>
            <person name="Wang M."/>
            <person name="Zhang Z."/>
            <person name="Wang Z."/>
            <person name="Wu H."/>
            <person name="Ma T."/>
            <person name="Liu J."/>
            <person name="Xi Z."/>
        </authorList>
    </citation>
    <scope>NUCLEOTIDE SEQUENCE [LARGE SCALE GENOMIC DNA]</scope>
    <source>
        <strain evidence="15">J267</strain>
        <tissue evidence="15">Leaf</tissue>
    </source>
</reference>
<evidence type="ECO:0000256" key="11">
    <source>
        <dbReference type="PIRSR" id="PIRSR037575-1"/>
    </source>
</evidence>
<dbReference type="InterPro" id="IPR017238">
    <property type="entry name" value="SBP_fam"/>
</dbReference>
<dbReference type="PIRSF" id="PIRSF037575">
    <property type="entry name" value="SBP"/>
    <property type="match status" value="1"/>
</dbReference>
<feature type="binding site" evidence="11">
    <location>
        <position position="67"/>
    </location>
    <ligand>
        <name>Zn(2+)</name>
        <dbReference type="ChEBI" id="CHEBI:29105"/>
        <label>1</label>
    </ligand>
</feature>
<dbReference type="GO" id="GO:0005634">
    <property type="term" value="C:nucleus"/>
    <property type="evidence" value="ECO:0007669"/>
    <property type="project" value="UniProtKB-SubCell"/>
</dbReference>
<keyword evidence="3 12" id="KW-0863">Zinc-finger</keyword>
<dbReference type="GO" id="GO:0008270">
    <property type="term" value="F:zinc ion binding"/>
    <property type="evidence" value="ECO:0007669"/>
    <property type="project" value="UniProtKB-KW"/>
</dbReference>
<keyword evidence="4 11" id="KW-0862">Zinc</keyword>
<dbReference type="AlphaFoldDB" id="A0A5J4Z925"/>
<keyword evidence="2 11" id="KW-0479">Metal-binding</keyword>
<evidence type="ECO:0000256" key="9">
    <source>
        <dbReference type="ARBA" id="ARBA00056472"/>
    </source>
</evidence>
<dbReference type="InterPro" id="IPR036893">
    <property type="entry name" value="SBP_sf"/>
</dbReference>
<feature type="compositionally biased region" description="Basic residues" evidence="13">
    <location>
        <begin position="128"/>
        <end position="140"/>
    </location>
</feature>
<dbReference type="Gene3D" id="4.10.1100.10">
    <property type="entry name" value="Transcription factor, SBP-box domain"/>
    <property type="match status" value="1"/>
</dbReference>
<evidence type="ECO:0000256" key="13">
    <source>
        <dbReference type="SAM" id="MobiDB-lite"/>
    </source>
</evidence>
<feature type="binding site" evidence="11">
    <location>
        <position position="92"/>
    </location>
    <ligand>
        <name>Zn(2+)</name>
        <dbReference type="ChEBI" id="CHEBI:29105"/>
        <label>1</label>
    </ligand>
</feature>
<evidence type="ECO:0000256" key="12">
    <source>
        <dbReference type="PROSITE-ProRule" id="PRU00470"/>
    </source>
</evidence>
<dbReference type="SUPFAM" id="SSF103612">
    <property type="entry name" value="SBT domain"/>
    <property type="match status" value="1"/>
</dbReference>
<comment type="subcellular location">
    <subcellularLocation>
        <location evidence="1 10">Nucleus</location>
    </subcellularLocation>
</comment>
<evidence type="ECO:0000313" key="16">
    <source>
        <dbReference type="Proteomes" id="UP000325577"/>
    </source>
</evidence>
<evidence type="ECO:0000313" key="15">
    <source>
        <dbReference type="EMBL" id="KAA8515233.1"/>
    </source>
</evidence>
<gene>
    <name evidence="15" type="ORF">F0562_018537</name>
</gene>
<name>A0A5J4Z925_9ASTE</name>
<evidence type="ECO:0000256" key="5">
    <source>
        <dbReference type="ARBA" id="ARBA00023015"/>
    </source>
</evidence>
<feature type="binding site" evidence="11">
    <location>
        <position position="115"/>
    </location>
    <ligand>
        <name>Zn(2+)</name>
        <dbReference type="ChEBI" id="CHEBI:29105"/>
        <label>2</label>
    </ligand>
</feature>
<evidence type="ECO:0000256" key="3">
    <source>
        <dbReference type="ARBA" id="ARBA00022771"/>
    </source>
</evidence>
<feature type="binding site" evidence="11">
    <location>
        <position position="89"/>
    </location>
    <ligand>
        <name>Zn(2+)</name>
        <dbReference type="ChEBI" id="CHEBI:29105"/>
        <label>1</label>
    </ligand>
</feature>
<feature type="compositionally biased region" description="Basic and acidic residues" evidence="13">
    <location>
        <begin position="141"/>
        <end position="151"/>
    </location>
</feature>
<feature type="binding site" evidence="11">
    <location>
        <position position="127"/>
    </location>
    <ligand>
        <name>Zn(2+)</name>
        <dbReference type="ChEBI" id="CHEBI:29105"/>
        <label>2</label>
    </ligand>
</feature>
<organism evidence="15 16">
    <name type="scientific">Nyssa sinensis</name>
    <dbReference type="NCBI Taxonomy" id="561372"/>
    <lineage>
        <taxon>Eukaryota</taxon>
        <taxon>Viridiplantae</taxon>
        <taxon>Streptophyta</taxon>
        <taxon>Embryophyta</taxon>
        <taxon>Tracheophyta</taxon>
        <taxon>Spermatophyta</taxon>
        <taxon>Magnoliopsida</taxon>
        <taxon>eudicotyledons</taxon>
        <taxon>Gunneridae</taxon>
        <taxon>Pentapetalae</taxon>
        <taxon>asterids</taxon>
        <taxon>Cornales</taxon>
        <taxon>Nyssaceae</taxon>
        <taxon>Nyssa</taxon>
    </lineage>
</organism>
<evidence type="ECO:0000256" key="7">
    <source>
        <dbReference type="ARBA" id="ARBA00023163"/>
    </source>
</evidence>
<keyword evidence="8 10" id="KW-0539">Nucleus</keyword>
<evidence type="ECO:0000256" key="8">
    <source>
        <dbReference type="ARBA" id="ARBA00023242"/>
    </source>
</evidence>
<feature type="binding site" evidence="11">
    <location>
        <position position="72"/>
    </location>
    <ligand>
        <name>Zn(2+)</name>
        <dbReference type="ChEBI" id="CHEBI:29105"/>
        <label>1</label>
    </ligand>
</feature>
<protein>
    <recommendedName>
        <fullName evidence="10">Squamosa promoter-binding-like protein</fullName>
    </recommendedName>
</protein>